<comment type="caution">
    <text evidence="3">The sequence shown here is derived from an EMBL/GenBank/DDBJ whole genome shotgun (WGS) entry which is preliminary data.</text>
</comment>
<reference evidence="3 4" key="1">
    <citation type="submission" date="2020-02" db="EMBL/GenBank/DDBJ databases">
        <title>Draft genome sequence of two Spirosoma agri KCTC 52727 and Spirosoma terrae KCTC 52035.</title>
        <authorList>
            <person name="Rojas J."/>
            <person name="Ambika Manirajan B."/>
            <person name="Suarez C."/>
            <person name="Ratering S."/>
            <person name="Schnell S."/>
        </authorList>
    </citation>
    <scope>NUCLEOTIDE SEQUENCE [LARGE SCALE GENOMIC DNA]</scope>
    <source>
        <strain evidence="3 4">KCTC 52035</strain>
    </source>
</reference>
<dbReference type="InterPro" id="IPR022409">
    <property type="entry name" value="PKD/Chitinase_dom"/>
</dbReference>
<gene>
    <name evidence="3" type="ORF">GK108_25765</name>
</gene>
<evidence type="ECO:0000313" key="4">
    <source>
        <dbReference type="Proteomes" id="UP000474175"/>
    </source>
</evidence>
<dbReference type="InterPro" id="IPR000601">
    <property type="entry name" value="PKD_dom"/>
</dbReference>
<dbReference type="InterPro" id="IPR013320">
    <property type="entry name" value="ConA-like_dom_sf"/>
</dbReference>
<dbReference type="PROSITE" id="PS50853">
    <property type="entry name" value="FN3"/>
    <property type="match status" value="2"/>
</dbReference>
<name>A0A6L9LN35_9BACT</name>
<feature type="domain" description="PKD" evidence="1">
    <location>
        <begin position="53"/>
        <end position="125"/>
    </location>
</feature>
<dbReference type="Proteomes" id="UP000474175">
    <property type="component" value="Unassembled WGS sequence"/>
</dbReference>
<proteinExistence type="predicted"/>
<dbReference type="InterPro" id="IPR035986">
    <property type="entry name" value="PKD_dom_sf"/>
</dbReference>
<evidence type="ECO:0000259" key="2">
    <source>
        <dbReference type="PROSITE" id="PS50853"/>
    </source>
</evidence>
<dbReference type="SUPFAM" id="SSF49899">
    <property type="entry name" value="Concanavalin A-like lectins/glucanases"/>
    <property type="match status" value="1"/>
</dbReference>
<dbReference type="SUPFAM" id="SSF49299">
    <property type="entry name" value="PKD domain"/>
    <property type="match status" value="1"/>
</dbReference>
<organism evidence="3 4">
    <name type="scientific">Spirosoma terrae</name>
    <dbReference type="NCBI Taxonomy" id="1968276"/>
    <lineage>
        <taxon>Bacteria</taxon>
        <taxon>Pseudomonadati</taxon>
        <taxon>Bacteroidota</taxon>
        <taxon>Cytophagia</taxon>
        <taxon>Cytophagales</taxon>
        <taxon>Cytophagaceae</taxon>
        <taxon>Spirosoma</taxon>
    </lineage>
</organism>
<dbReference type="EMBL" id="JAAFZH010000016">
    <property type="protein sequence ID" value="NDU98319.1"/>
    <property type="molecule type" value="Genomic_DNA"/>
</dbReference>
<dbReference type="Pfam" id="PF00801">
    <property type="entry name" value="PKD"/>
    <property type="match status" value="1"/>
</dbReference>
<dbReference type="AlphaFoldDB" id="A0A6L9LN35"/>
<dbReference type="Gene3D" id="2.60.120.200">
    <property type="match status" value="1"/>
</dbReference>
<evidence type="ECO:0000259" key="1">
    <source>
        <dbReference type="PROSITE" id="PS50093"/>
    </source>
</evidence>
<dbReference type="PROSITE" id="PS50093">
    <property type="entry name" value="PKD"/>
    <property type="match status" value="1"/>
</dbReference>
<dbReference type="Gene3D" id="2.60.40.10">
    <property type="entry name" value="Immunoglobulins"/>
    <property type="match status" value="2"/>
</dbReference>
<dbReference type="InterPro" id="IPR036116">
    <property type="entry name" value="FN3_sf"/>
</dbReference>
<dbReference type="InterPro" id="IPR003961">
    <property type="entry name" value="FN3_dom"/>
</dbReference>
<dbReference type="RefSeq" id="WP_163954451.1">
    <property type="nucleotide sequence ID" value="NZ_JAAFZH010000016.1"/>
</dbReference>
<feature type="domain" description="Fibronectin type-III" evidence="2">
    <location>
        <begin position="226"/>
        <end position="328"/>
    </location>
</feature>
<dbReference type="Pfam" id="PF13385">
    <property type="entry name" value="Laminin_G_3"/>
    <property type="match status" value="1"/>
</dbReference>
<dbReference type="CDD" id="cd00146">
    <property type="entry name" value="PKD"/>
    <property type="match status" value="1"/>
</dbReference>
<sequence>MNTSNVSYLISFILIALAGISLWACDPWELPNKKTKRECITPSGNLAVQIQQQKVDFSITNTTGTIDQISWDFGNGSSTATTGMTVSYTYPAPGTYTVKVTLTNTCNQPITLIREVNVSNAVAPTVTLQPATDLTTGTAKIQMAITSNGNATITQYGICYSKTNPPTPGVDPTIPISGSLAINTSVPFSLTGLEANTVYYVLSFATNAATKTGTSNVQSFRTGIFPSVSVTGNPTAGVSTATINFVVNNAGNPAAASYGVLYSSTSNPPTIDNSGPGVTVGNASAGGNTAVNLTNLLPNTTYYCRPYAKLASGEIVYGDTVSFKTQADPLAEGLVAYLPFTNGSLLDVSGNSNHANGAGGPGFTADRRGVLNSAILFNGKSNYIYLSDNASLRPDALSISLWVKPGIVEEKMQIYNKSNFADSQNEMYSSTMSPTTVSGNRDPEMTISTDIKQNSNCQPVVGWQTFSTSIPMDLTWHHIVFTYAGRSARMYIDGALRYSTNELPASTIDQCPGGDLRFGAQLLNYPQYFNGAMDEIRIYRRSLSASEVQTLYNQ</sequence>
<dbReference type="SUPFAM" id="SSF49265">
    <property type="entry name" value="Fibronectin type III"/>
    <property type="match status" value="1"/>
</dbReference>
<dbReference type="GO" id="GO:0004553">
    <property type="term" value="F:hydrolase activity, hydrolyzing O-glycosyl compounds"/>
    <property type="evidence" value="ECO:0007669"/>
    <property type="project" value="UniProtKB-ARBA"/>
</dbReference>
<dbReference type="InterPro" id="IPR013783">
    <property type="entry name" value="Ig-like_fold"/>
</dbReference>
<keyword evidence="4" id="KW-1185">Reference proteome</keyword>
<dbReference type="GO" id="GO:0005975">
    <property type="term" value="P:carbohydrate metabolic process"/>
    <property type="evidence" value="ECO:0007669"/>
    <property type="project" value="UniProtKB-ARBA"/>
</dbReference>
<evidence type="ECO:0000313" key="3">
    <source>
        <dbReference type="EMBL" id="NDU98319.1"/>
    </source>
</evidence>
<dbReference type="SMART" id="SM00089">
    <property type="entry name" value="PKD"/>
    <property type="match status" value="1"/>
</dbReference>
<feature type="domain" description="Fibronectin type-III" evidence="2">
    <location>
        <begin position="124"/>
        <end position="225"/>
    </location>
</feature>
<protein>
    <submittedName>
        <fullName evidence="3">PKD domain-containing protein</fullName>
    </submittedName>
</protein>
<accession>A0A6L9LN35</accession>